<organism evidence="2 3">
    <name type="scientific">Streptomyces lucensis JCM 4490</name>
    <dbReference type="NCBI Taxonomy" id="1306176"/>
    <lineage>
        <taxon>Bacteria</taxon>
        <taxon>Bacillati</taxon>
        <taxon>Actinomycetota</taxon>
        <taxon>Actinomycetes</taxon>
        <taxon>Kitasatosporales</taxon>
        <taxon>Streptomycetaceae</taxon>
        <taxon>Streptomyces</taxon>
    </lineage>
</organism>
<keyword evidence="3" id="KW-1185">Reference proteome</keyword>
<reference evidence="2" key="2">
    <citation type="submission" date="2020-09" db="EMBL/GenBank/DDBJ databases">
        <authorList>
            <person name="Sun Q."/>
            <person name="Ohkuma M."/>
        </authorList>
    </citation>
    <scope>NUCLEOTIDE SEQUENCE</scope>
    <source>
        <strain evidence="2">JCM 4490</strain>
    </source>
</reference>
<evidence type="ECO:0000256" key="1">
    <source>
        <dbReference type="SAM" id="MobiDB-lite"/>
    </source>
</evidence>
<dbReference type="AlphaFoldDB" id="A0A918J4S3"/>
<reference evidence="2" key="1">
    <citation type="journal article" date="2014" name="Int. J. Syst. Evol. Microbiol.">
        <title>Complete genome sequence of Corynebacterium casei LMG S-19264T (=DSM 44701T), isolated from a smear-ripened cheese.</title>
        <authorList>
            <consortium name="US DOE Joint Genome Institute (JGI-PGF)"/>
            <person name="Walter F."/>
            <person name="Albersmeier A."/>
            <person name="Kalinowski J."/>
            <person name="Ruckert C."/>
        </authorList>
    </citation>
    <scope>NUCLEOTIDE SEQUENCE</scope>
    <source>
        <strain evidence="2">JCM 4490</strain>
    </source>
</reference>
<accession>A0A918J4S3</accession>
<feature type="region of interest" description="Disordered" evidence="1">
    <location>
        <begin position="1"/>
        <end position="26"/>
    </location>
</feature>
<sequence length="71" mass="7424">MPDLTLPDLTLPDLSPGTRGAPASATRRTGALVFLRQRVCVPSSRPTVVAIEAARDKDGSVVVFPALPVQA</sequence>
<name>A0A918J4S3_9ACTN</name>
<dbReference type="EMBL" id="BMUE01000004">
    <property type="protein sequence ID" value="GGW47492.1"/>
    <property type="molecule type" value="Genomic_DNA"/>
</dbReference>
<comment type="caution">
    <text evidence="2">The sequence shown here is derived from an EMBL/GenBank/DDBJ whole genome shotgun (WGS) entry which is preliminary data.</text>
</comment>
<feature type="compositionally biased region" description="Low complexity" evidence="1">
    <location>
        <begin position="1"/>
        <end position="14"/>
    </location>
</feature>
<evidence type="ECO:0000313" key="3">
    <source>
        <dbReference type="Proteomes" id="UP000620224"/>
    </source>
</evidence>
<dbReference type="Proteomes" id="UP000620224">
    <property type="component" value="Unassembled WGS sequence"/>
</dbReference>
<proteinExistence type="predicted"/>
<evidence type="ECO:0000313" key="2">
    <source>
        <dbReference type="EMBL" id="GGW47492.1"/>
    </source>
</evidence>
<protein>
    <submittedName>
        <fullName evidence="2">Uncharacterized protein</fullName>
    </submittedName>
</protein>
<gene>
    <name evidence="2" type="ORF">GCM10010503_25430</name>
</gene>